<dbReference type="SUPFAM" id="SSF52266">
    <property type="entry name" value="SGNH hydrolase"/>
    <property type="match status" value="1"/>
</dbReference>
<sequence>MIYDQLEFHNVVELEENKLFPGLRLHRYPRDVRNRLSTRGSHISTQSSGCEIRFVTDAEAVRLSISSLEEDGDLIVFKGDYFHSNHRLQAGVRRTLLLEEPERFKRESPDRKLAEESSLSFSPHVWRIMTCRYTAVFHELDTLGRSVRPPHQNEVPALRWLAYGSSITHGGAAIHYYNCYAQQAARRLGVDVLNLGLSGSCLCEKEAADYIANRNDWDIATLELGVNMRTLFTPEQFKERAYYLIQTVIQKQPQKPVVVITVYPNAATYSHMDYPASRNETQFNHILREIVSELDHSSLYLIEGYEIMKDMSSLVFDLLHPSDYGHMLMGEHLAAKLREILQVRSEKS</sequence>
<dbReference type="Gene3D" id="3.40.50.1110">
    <property type="entry name" value="SGNH hydrolase"/>
    <property type="match status" value="1"/>
</dbReference>
<proteinExistence type="predicted"/>
<dbReference type="Gene3D" id="2.60.120.260">
    <property type="entry name" value="Galactose-binding domain-like"/>
    <property type="match status" value="1"/>
</dbReference>
<evidence type="ECO:0000313" key="3">
    <source>
        <dbReference type="Proteomes" id="UP000653578"/>
    </source>
</evidence>
<evidence type="ECO:0000313" key="2">
    <source>
        <dbReference type="EMBL" id="NOU67361.1"/>
    </source>
</evidence>
<reference evidence="2 3" key="1">
    <citation type="submission" date="2019-10" db="EMBL/GenBank/DDBJ databases">
        <title>Description of Paenibacillus humi sp. nov.</title>
        <authorList>
            <person name="Carlier A."/>
            <person name="Qi S."/>
        </authorList>
    </citation>
    <scope>NUCLEOTIDE SEQUENCE [LARGE SCALE GENOMIC DNA]</scope>
    <source>
        <strain evidence="2 3">LMG 31461</strain>
    </source>
</reference>
<name>A0ABX1XG27_9BACL</name>
<organism evidence="2 3">
    <name type="scientific">Paenibacillus plantarum</name>
    <dbReference type="NCBI Taxonomy" id="2654975"/>
    <lineage>
        <taxon>Bacteria</taxon>
        <taxon>Bacillati</taxon>
        <taxon>Bacillota</taxon>
        <taxon>Bacilli</taxon>
        <taxon>Bacillales</taxon>
        <taxon>Paenibacillaceae</taxon>
        <taxon>Paenibacillus</taxon>
    </lineage>
</organism>
<feature type="domain" description="SGNH hydrolase-type esterase" evidence="1">
    <location>
        <begin position="162"/>
        <end position="334"/>
    </location>
</feature>
<gene>
    <name evidence="2" type="ORF">GC096_25280</name>
</gene>
<protein>
    <submittedName>
        <fullName evidence="2">Lipase</fullName>
    </submittedName>
</protein>
<evidence type="ECO:0000259" key="1">
    <source>
        <dbReference type="Pfam" id="PF14606"/>
    </source>
</evidence>
<dbReference type="InterPro" id="IPR051532">
    <property type="entry name" value="Ester_Hydrolysis_Enzymes"/>
</dbReference>
<dbReference type="Proteomes" id="UP000653578">
    <property type="component" value="Unassembled WGS sequence"/>
</dbReference>
<keyword evidence="3" id="KW-1185">Reference proteome</keyword>
<dbReference type="Pfam" id="PF14606">
    <property type="entry name" value="Lipase_GDSL_3"/>
    <property type="match status" value="1"/>
</dbReference>
<comment type="caution">
    <text evidence="2">The sequence shown here is derived from an EMBL/GenBank/DDBJ whole genome shotgun (WGS) entry which is preliminary data.</text>
</comment>
<dbReference type="InterPro" id="IPR036514">
    <property type="entry name" value="SGNH_hydro_sf"/>
</dbReference>
<accession>A0ABX1XG27</accession>
<dbReference type="InterPro" id="IPR013830">
    <property type="entry name" value="SGNH_hydro"/>
</dbReference>
<dbReference type="PANTHER" id="PTHR30383:SF29">
    <property type="entry name" value="SGNH HYDROLASE-TYPE ESTERASE DOMAIN-CONTAINING PROTEIN"/>
    <property type="match status" value="1"/>
</dbReference>
<dbReference type="PANTHER" id="PTHR30383">
    <property type="entry name" value="THIOESTERASE 1/PROTEASE 1/LYSOPHOSPHOLIPASE L1"/>
    <property type="match status" value="1"/>
</dbReference>
<dbReference type="EMBL" id="WHNY01000067">
    <property type="protein sequence ID" value="NOU67361.1"/>
    <property type="molecule type" value="Genomic_DNA"/>
</dbReference>